<dbReference type="AlphaFoldDB" id="A0A7G9YH91"/>
<evidence type="ECO:0000313" key="1">
    <source>
        <dbReference type="EMBL" id="QNO47375.1"/>
    </source>
</evidence>
<dbReference type="EMBL" id="MT631260">
    <property type="protein sequence ID" value="QNO47375.1"/>
    <property type="molecule type" value="Genomic_DNA"/>
</dbReference>
<name>A0A7G9YH91_9EURY</name>
<gene>
    <name evidence="1" type="ORF">LNGCCOLK_00053</name>
</gene>
<accession>A0A7G9YH91</accession>
<protein>
    <submittedName>
        <fullName evidence="1">Uncharacterized protein</fullName>
    </submittedName>
</protein>
<organism evidence="1">
    <name type="scientific">Candidatus Methanogaster sp. ANME-2c ERB4</name>
    <dbReference type="NCBI Taxonomy" id="2759911"/>
    <lineage>
        <taxon>Archaea</taxon>
        <taxon>Methanobacteriati</taxon>
        <taxon>Methanobacteriota</taxon>
        <taxon>Stenosarchaea group</taxon>
        <taxon>Methanomicrobia</taxon>
        <taxon>Methanosarcinales</taxon>
        <taxon>ANME-2 cluster</taxon>
        <taxon>Candidatus Methanogasteraceae</taxon>
        <taxon>Candidatus Methanogaster</taxon>
    </lineage>
</organism>
<reference evidence="1" key="1">
    <citation type="submission" date="2020-06" db="EMBL/GenBank/DDBJ databases">
        <title>Unique genomic features of the anaerobic methanotrophic archaea.</title>
        <authorList>
            <person name="Chadwick G.L."/>
            <person name="Skennerton C.T."/>
            <person name="Laso-Perez R."/>
            <person name="Leu A.O."/>
            <person name="Speth D.R."/>
            <person name="Yu H."/>
            <person name="Morgan-Lang C."/>
            <person name="Hatzenpichler R."/>
            <person name="Goudeau D."/>
            <person name="Malmstrom R."/>
            <person name="Brazelton W.J."/>
            <person name="Woyke T."/>
            <person name="Hallam S.J."/>
            <person name="Tyson G.W."/>
            <person name="Wegener G."/>
            <person name="Boetius A."/>
            <person name="Orphan V."/>
        </authorList>
    </citation>
    <scope>NUCLEOTIDE SEQUENCE</scope>
</reference>
<proteinExistence type="predicted"/>
<sequence>MSEIKDWLSSTKQEKPELTGFITLLERYFSEDGFYALEFENAVDAELKSVENQVRKLLKEGEHAKD</sequence>